<dbReference type="InterPro" id="IPR050863">
    <property type="entry name" value="CenT-Element_Derived"/>
</dbReference>
<feature type="domain" description="DDE-1" evidence="2">
    <location>
        <begin position="22"/>
        <end position="134"/>
    </location>
</feature>
<accession>A0ABQ9HPG2</accession>
<dbReference type="Proteomes" id="UP001159363">
    <property type="component" value="Chromosome X"/>
</dbReference>
<keyword evidence="4" id="KW-1185">Reference proteome</keyword>
<reference evidence="3 4" key="1">
    <citation type="submission" date="2023-02" db="EMBL/GenBank/DDBJ databases">
        <title>LHISI_Scaffold_Assembly.</title>
        <authorList>
            <person name="Stuart O.P."/>
            <person name="Cleave R."/>
            <person name="Magrath M.J.L."/>
            <person name="Mikheyev A.S."/>
        </authorList>
    </citation>
    <scope>NUCLEOTIDE SEQUENCE [LARGE SCALE GENOMIC DNA]</scope>
    <source>
        <strain evidence="3">Daus_M_001</strain>
        <tissue evidence="3">Leg muscle</tissue>
    </source>
</reference>
<proteinExistence type="predicted"/>
<dbReference type="InterPro" id="IPR004875">
    <property type="entry name" value="DDE_SF_endonuclease_dom"/>
</dbReference>
<evidence type="ECO:0000313" key="3">
    <source>
        <dbReference type="EMBL" id="KAJ8886196.1"/>
    </source>
</evidence>
<dbReference type="EMBL" id="JARBHB010000004">
    <property type="protein sequence ID" value="KAJ8886196.1"/>
    <property type="molecule type" value="Genomic_DNA"/>
</dbReference>
<dbReference type="Pfam" id="PF03184">
    <property type="entry name" value="DDE_1"/>
    <property type="match status" value="1"/>
</dbReference>
<gene>
    <name evidence="3" type="ORF">PR048_012405</name>
</gene>
<feature type="region of interest" description="Disordered" evidence="1">
    <location>
        <begin position="1"/>
        <end position="20"/>
    </location>
</feature>
<comment type="caution">
    <text evidence="3">The sequence shown here is derived from an EMBL/GenBank/DDBJ whole genome shotgun (WGS) entry which is preliminary data.</text>
</comment>
<organism evidence="3 4">
    <name type="scientific">Dryococelus australis</name>
    <dbReference type="NCBI Taxonomy" id="614101"/>
    <lineage>
        <taxon>Eukaryota</taxon>
        <taxon>Metazoa</taxon>
        <taxon>Ecdysozoa</taxon>
        <taxon>Arthropoda</taxon>
        <taxon>Hexapoda</taxon>
        <taxon>Insecta</taxon>
        <taxon>Pterygota</taxon>
        <taxon>Neoptera</taxon>
        <taxon>Polyneoptera</taxon>
        <taxon>Phasmatodea</taxon>
        <taxon>Verophasmatodea</taxon>
        <taxon>Anareolatae</taxon>
        <taxon>Phasmatidae</taxon>
        <taxon>Eurycanthinae</taxon>
        <taxon>Dryococelus</taxon>
    </lineage>
</organism>
<evidence type="ECO:0000259" key="2">
    <source>
        <dbReference type="Pfam" id="PF03184"/>
    </source>
</evidence>
<evidence type="ECO:0000256" key="1">
    <source>
        <dbReference type="SAM" id="MobiDB-lite"/>
    </source>
</evidence>
<feature type="compositionally biased region" description="Basic and acidic residues" evidence="1">
    <location>
        <begin position="8"/>
        <end position="20"/>
    </location>
</feature>
<protein>
    <recommendedName>
        <fullName evidence="2">DDE-1 domain-containing protein</fullName>
    </recommendedName>
</protein>
<evidence type="ECO:0000313" key="4">
    <source>
        <dbReference type="Proteomes" id="UP001159363"/>
    </source>
</evidence>
<sequence length="214" mass="24691">MLPTKSLTSREEKNVPGTKTDKQRITVLACSYAAGTHCMHLMCIGKSKKPRALKDISENALPVYYRAQKSAWKSADLFTEWFNNDNDGKEEEIVHILLENIPGCENIEEREISEWINSDTSELHFTEQDIVDMVLQKEERRKSETNDEDDVAENSHVTANDTFNALEVALQFVEQCNEAKPSDVLLMKEWLDIVARKRCDKKVQMNISQFFFKK</sequence>
<dbReference type="PANTHER" id="PTHR19303">
    <property type="entry name" value="TRANSPOSON"/>
    <property type="match status" value="1"/>
</dbReference>
<dbReference type="PANTHER" id="PTHR19303:SF16">
    <property type="entry name" value="JERKY PROTEIN HOMOLOG-LIKE"/>
    <property type="match status" value="1"/>
</dbReference>
<name>A0ABQ9HPG2_9NEOP</name>